<dbReference type="InterPro" id="IPR057985">
    <property type="entry name" value="TPR_PSMD3_N"/>
</dbReference>
<evidence type="ECO:0000256" key="2">
    <source>
        <dbReference type="ARBA" id="ARBA00022942"/>
    </source>
</evidence>
<feature type="compositionally biased region" description="Basic and acidic residues" evidence="3">
    <location>
        <begin position="10"/>
        <end position="31"/>
    </location>
</feature>
<proteinExistence type="inferred from homology"/>
<evidence type="ECO:0000313" key="7">
    <source>
        <dbReference type="Proteomes" id="UP000274756"/>
    </source>
</evidence>
<feature type="compositionally biased region" description="Polar residues" evidence="3">
    <location>
        <begin position="115"/>
        <end position="135"/>
    </location>
</feature>
<feature type="compositionally biased region" description="Basic and acidic residues" evidence="3">
    <location>
        <begin position="500"/>
        <end position="516"/>
    </location>
</feature>
<feature type="region of interest" description="Disordered" evidence="3">
    <location>
        <begin position="115"/>
        <end position="145"/>
    </location>
</feature>
<feature type="region of interest" description="Disordered" evidence="3">
    <location>
        <begin position="497"/>
        <end position="523"/>
    </location>
</feature>
<dbReference type="STRING" id="318479.A0A0N4U1J2"/>
<dbReference type="GO" id="GO:0008541">
    <property type="term" value="C:proteasome regulatory particle, lid subcomplex"/>
    <property type="evidence" value="ECO:0007669"/>
    <property type="project" value="TreeGrafter"/>
</dbReference>
<dbReference type="Pfam" id="PF01399">
    <property type="entry name" value="PCI"/>
    <property type="match status" value="1"/>
</dbReference>
<sequence length="523" mass="60292">MTTDMEIDEIEKKDEKEEENGKLDETNEKTQHDSDLSTFTKIYLFYFILDLKEWCTQLEKGEIHVIPRMMQLLPKTRKQINSNILQKVINTQLHNSPKSREMLLKLLLQPQSAVTTSDSTNSPQITTSLSDNMAKSRSPRNTRRQINAANVQPCAEVEIYIHLLLLVYLMDQNELLAAKKCAAITIGRLDSYEKRSLDSLAAKVFFFLSLIYERAGRQSCLRSALNSRLRTATLRRHSDSQAVLINCLLRIYLQEKQYQAAAKLVSKITFPEGASNNDLARFLYYQGRIKAMQLDYTAAAGYFMQAMRKAPQDSAIGFKQNVQKWVVVISLLQGEIPERSVFRVPIHRKTLMPYLELTQMFNHVLDKHAKGVFEPDETLTLIVRLRQNVIRTALRQISTAYSCISISDIRKKLLLQTDQEAEYLIAKAIKDGNIEAVITSDSSINGRFMQSKETEDIYRTVEPQFHFDTRIRYCLELHNQAVKALRYPAKSTKGIVESIEEQREREEQELELAKEMAEDDDEF</sequence>
<dbReference type="SMART" id="SM00088">
    <property type="entry name" value="PINT"/>
    <property type="match status" value="1"/>
</dbReference>
<dbReference type="PANTHER" id="PTHR10758:SF2">
    <property type="entry name" value="26S PROTEASOME NON-ATPASE REGULATORY SUBUNIT 3"/>
    <property type="match status" value="1"/>
</dbReference>
<name>A0A0N4U1J2_DRAME</name>
<dbReference type="Pfam" id="PF08375">
    <property type="entry name" value="Rpn3_C"/>
    <property type="match status" value="1"/>
</dbReference>
<protein>
    <submittedName>
        <fullName evidence="8">PCI domain-containing protein</fullName>
    </submittedName>
</protein>
<keyword evidence="7" id="KW-1185">Reference proteome</keyword>
<dbReference type="InterPro" id="IPR050756">
    <property type="entry name" value="CSN3"/>
</dbReference>
<evidence type="ECO:0000256" key="3">
    <source>
        <dbReference type="SAM" id="MobiDB-lite"/>
    </source>
</evidence>
<dbReference type="GO" id="GO:0006511">
    <property type="term" value="P:ubiquitin-dependent protein catabolic process"/>
    <property type="evidence" value="ECO:0007669"/>
    <property type="project" value="TreeGrafter"/>
</dbReference>
<evidence type="ECO:0000313" key="6">
    <source>
        <dbReference type="Proteomes" id="UP000038040"/>
    </source>
</evidence>
<feature type="domain" description="PCI" evidence="4">
    <location>
        <begin position="280"/>
        <end position="452"/>
    </location>
</feature>
<evidence type="ECO:0000313" key="5">
    <source>
        <dbReference type="EMBL" id="VDN54865.1"/>
    </source>
</evidence>
<dbReference type="AlphaFoldDB" id="A0A0N4U1J2"/>
<feature type="region of interest" description="Disordered" evidence="3">
    <location>
        <begin position="1"/>
        <end position="31"/>
    </location>
</feature>
<dbReference type="GO" id="GO:0030234">
    <property type="term" value="F:enzyme regulator activity"/>
    <property type="evidence" value="ECO:0007669"/>
    <property type="project" value="InterPro"/>
</dbReference>
<dbReference type="Gene3D" id="1.25.40.10">
    <property type="entry name" value="Tetratricopeptide repeat domain"/>
    <property type="match status" value="1"/>
</dbReference>
<dbReference type="SMART" id="SM00753">
    <property type="entry name" value="PAM"/>
    <property type="match status" value="1"/>
</dbReference>
<dbReference type="Proteomes" id="UP000274756">
    <property type="component" value="Unassembled WGS sequence"/>
</dbReference>
<dbReference type="GO" id="GO:0042176">
    <property type="term" value="P:regulation of protein catabolic process"/>
    <property type="evidence" value="ECO:0007669"/>
    <property type="project" value="InterPro"/>
</dbReference>
<dbReference type="Proteomes" id="UP000038040">
    <property type="component" value="Unplaced"/>
</dbReference>
<evidence type="ECO:0000313" key="8">
    <source>
        <dbReference type="WBParaSite" id="DME_0000047801-mRNA-1"/>
    </source>
</evidence>
<accession>A0A0N4U1J2</accession>
<dbReference type="InterPro" id="IPR000717">
    <property type="entry name" value="PCI_dom"/>
</dbReference>
<dbReference type="PROSITE" id="PS50250">
    <property type="entry name" value="PCI"/>
    <property type="match status" value="1"/>
</dbReference>
<dbReference type="EMBL" id="UYYG01001151">
    <property type="protein sequence ID" value="VDN54865.1"/>
    <property type="molecule type" value="Genomic_DNA"/>
</dbReference>
<gene>
    <name evidence="5" type="ORF">DME_LOCUS4838</name>
</gene>
<dbReference type="Pfam" id="PF25573">
    <property type="entry name" value="TPR_PSMD3_N"/>
    <property type="match status" value="1"/>
</dbReference>
<dbReference type="InterPro" id="IPR013586">
    <property type="entry name" value="PSMD3_C"/>
</dbReference>
<dbReference type="WBParaSite" id="DME_0000047801-mRNA-1">
    <property type="protein sequence ID" value="DME_0000047801-mRNA-1"/>
    <property type="gene ID" value="DME_0000047801"/>
</dbReference>
<reference evidence="8" key="1">
    <citation type="submission" date="2016-04" db="UniProtKB">
        <authorList>
            <consortium name="WormBaseParasite"/>
        </authorList>
    </citation>
    <scope>IDENTIFICATION</scope>
</reference>
<comment type="similarity">
    <text evidence="1">Belongs to the proteasome subunit S3 family.</text>
</comment>
<evidence type="ECO:0000259" key="4">
    <source>
        <dbReference type="PROSITE" id="PS50250"/>
    </source>
</evidence>
<organism evidence="6 8">
    <name type="scientific">Dracunculus medinensis</name>
    <name type="common">Guinea worm</name>
    <dbReference type="NCBI Taxonomy" id="318479"/>
    <lineage>
        <taxon>Eukaryota</taxon>
        <taxon>Metazoa</taxon>
        <taxon>Ecdysozoa</taxon>
        <taxon>Nematoda</taxon>
        <taxon>Chromadorea</taxon>
        <taxon>Rhabditida</taxon>
        <taxon>Spirurina</taxon>
        <taxon>Dracunculoidea</taxon>
        <taxon>Dracunculidae</taxon>
        <taxon>Dracunculus</taxon>
    </lineage>
</organism>
<evidence type="ECO:0000256" key="1">
    <source>
        <dbReference type="ARBA" id="ARBA00007912"/>
    </source>
</evidence>
<reference evidence="5 7" key="2">
    <citation type="submission" date="2018-11" db="EMBL/GenBank/DDBJ databases">
        <authorList>
            <consortium name="Pathogen Informatics"/>
        </authorList>
    </citation>
    <scope>NUCLEOTIDE SEQUENCE [LARGE SCALE GENOMIC DNA]</scope>
</reference>
<dbReference type="InterPro" id="IPR011990">
    <property type="entry name" value="TPR-like_helical_dom_sf"/>
</dbReference>
<dbReference type="OrthoDB" id="1713558at2759"/>
<dbReference type="PANTHER" id="PTHR10758">
    <property type="entry name" value="26S PROTEASOME NON-ATPASE REGULATORY SUBUNIT 3/COP9 SIGNALOSOME COMPLEX SUBUNIT 3"/>
    <property type="match status" value="1"/>
</dbReference>
<keyword evidence="2" id="KW-0647">Proteasome</keyword>